<dbReference type="PANTHER" id="PTHR11472">
    <property type="entry name" value="DNA REPAIR DEAD HELICASE RAD3/XP-D SUBFAMILY MEMBER"/>
    <property type="match status" value="1"/>
</dbReference>
<dbReference type="EMBL" id="JBFDAA010000003">
    <property type="protein sequence ID" value="KAL1138859.1"/>
    <property type="molecule type" value="Genomic_DNA"/>
</dbReference>
<evidence type="ECO:0000256" key="1">
    <source>
        <dbReference type="ARBA" id="ARBA00022741"/>
    </source>
</evidence>
<dbReference type="SMART" id="SM00488">
    <property type="entry name" value="DEXDc2"/>
    <property type="match status" value="1"/>
</dbReference>
<gene>
    <name evidence="6" type="ORF">AAG570_008921</name>
</gene>
<dbReference type="PROSITE" id="PS51193">
    <property type="entry name" value="HELICASE_ATP_BIND_2"/>
    <property type="match status" value="1"/>
</dbReference>
<dbReference type="Gene3D" id="3.40.50.300">
    <property type="entry name" value="P-loop containing nucleotide triphosphate hydrolases"/>
    <property type="match status" value="1"/>
</dbReference>
<keyword evidence="1" id="KW-0547">Nucleotide-binding</keyword>
<evidence type="ECO:0000256" key="3">
    <source>
        <dbReference type="ARBA" id="ARBA00022840"/>
    </source>
</evidence>
<proteinExistence type="predicted"/>
<dbReference type="GO" id="GO:0005524">
    <property type="term" value="F:ATP binding"/>
    <property type="evidence" value="ECO:0007669"/>
    <property type="project" value="UniProtKB-KW"/>
</dbReference>
<dbReference type="GO" id="GO:0016787">
    <property type="term" value="F:hydrolase activity"/>
    <property type="evidence" value="ECO:0007669"/>
    <property type="project" value="UniProtKB-KW"/>
</dbReference>
<dbReference type="InterPro" id="IPR014013">
    <property type="entry name" value="Helic_SF1/SF2_ATP-bd_DinG/Rad3"/>
</dbReference>
<dbReference type="AlphaFoldDB" id="A0ABD0YUG3"/>
<evidence type="ECO:0000313" key="6">
    <source>
        <dbReference type="EMBL" id="KAL1138859.1"/>
    </source>
</evidence>
<evidence type="ECO:0000259" key="5">
    <source>
        <dbReference type="PROSITE" id="PS51193"/>
    </source>
</evidence>
<keyword evidence="3" id="KW-0067">ATP-binding</keyword>
<sequence>MQRSSKGRTTTTGENGERVKRCKSSTGCSMMKGVLSLGEEAIASIHDVEELTAKGKSLGSCPYYASRGAVPDAQVVVVPYNILLHKSTRDACGLKLDGNVVIIDEAHNLLDTIINIHSAQITGQQLTQAFSQLSQYKDKYEKRFSAINLLHLKQLIYVIGNLIKIIGKYYIVSNVF</sequence>
<keyword evidence="7" id="KW-1185">Reference proteome</keyword>
<feature type="region of interest" description="Disordered" evidence="4">
    <location>
        <begin position="1"/>
        <end position="21"/>
    </location>
</feature>
<dbReference type="Pfam" id="PF06733">
    <property type="entry name" value="DEAD_2"/>
    <property type="match status" value="1"/>
</dbReference>
<organism evidence="6 7">
    <name type="scientific">Ranatra chinensis</name>
    <dbReference type="NCBI Taxonomy" id="642074"/>
    <lineage>
        <taxon>Eukaryota</taxon>
        <taxon>Metazoa</taxon>
        <taxon>Ecdysozoa</taxon>
        <taxon>Arthropoda</taxon>
        <taxon>Hexapoda</taxon>
        <taxon>Insecta</taxon>
        <taxon>Pterygota</taxon>
        <taxon>Neoptera</taxon>
        <taxon>Paraneoptera</taxon>
        <taxon>Hemiptera</taxon>
        <taxon>Heteroptera</taxon>
        <taxon>Panheteroptera</taxon>
        <taxon>Nepomorpha</taxon>
        <taxon>Nepidae</taxon>
        <taxon>Ranatrinae</taxon>
        <taxon>Ranatra</taxon>
    </lineage>
</organism>
<dbReference type="InterPro" id="IPR010614">
    <property type="entry name" value="RAD3-like_helicase_DEAD"/>
</dbReference>
<reference evidence="6 7" key="1">
    <citation type="submission" date="2024-07" db="EMBL/GenBank/DDBJ databases">
        <title>Chromosome-level genome assembly of the water stick insect Ranatra chinensis (Heteroptera: Nepidae).</title>
        <authorList>
            <person name="Liu X."/>
        </authorList>
    </citation>
    <scope>NUCLEOTIDE SEQUENCE [LARGE SCALE GENOMIC DNA]</scope>
    <source>
        <strain evidence="6">Cailab_2021Rc</strain>
        <tissue evidence="6">Muscle</tissue>
    </source>
</reference>
<keyword evidence="2" id="KW-0378">Hydrolase</keyword>
<comment type="caution">
    <text evidence="6">The sequence shown here is derived from an EMBL/GenBank/DDBJ whole genome shotgun (WGS) entry which is preliminary data.</text>
</comment>
<dbReference type="PANTHER" id="PTHR11472:SF41">
    <property type="entry name" value="ATP-DEPENDENT DNA HELICASE DDX11-RELATED"/>
    <property type="match status" value="1"/>
</dbReference>
<protein>
    <recommendedName>
        <fullName evidence="5">Helicase ATP-binding domain-containing protein</fullName>
    </recommendedName>
</protein>
<dbReference type="InterPro" id="IPR006554">
    <property type="entry name" value="Helicase-like_DEXD_c2"/>
</dbReference>
<evidence type="ECO:0000256" key="4">
    <source>
        <dbReference type="SAM" id="MobiDB-lite"/>
    </source>
</evidence>
<dbReference type="InterPro" id="IPR027417">
    <property type="entry name" value="P-loop_NTPase"/>
</dbReference>
<evidence type="ECO:0000256" key="2">
    <source>
        <dbReference type="ARBA" id="ARBA00022801"/>
    </source>
</evidence>
<evidence type="ECO:0000313" key="7">
    <source>
        <dbReference type="Proteomes" id="UP001558652"/>
    </source>
</evidence>
<accession>A0ABD0YUG3</accession>
<dbReference type="Proteomes" id="UP001558652">
    <property type="component" value="Unassembled WGS sequence"/>
</dbReference>
<feature type="domain" description="Helicase ATP-binding" evidence="5">
    <location>
        <begin position="1"/>
        <end position="156"/>
    </location>
</feature>
<dbReference type="InterPro" id="IPR045028">
    <property type="entry name" value="DinG/Rad3-like"/>
</dbReference>
<name>A0ABD0YUG3_9HEMI</name>